<evidence type="ECO:0000313" key="2">
    <source>
        <dbReference type="EMBL" id="HIU39099.1"/>
    </source>
</evidence>
<dbReference type="InterPro" id="IPR012334">
    <property type="entry name" value="Pectin_lyas_fold"/>
</dbReference>
<accession>A0A9D1LGP4</accession>
<dbReference type="Gene3D" id="2.160.20.10">
    <property type="entry name" value="Single-stranded right-handed beta-helix, Pectin lyase-like"/>
    <property type="match status" value="1"/>
</dbReference>
<feature type="domain" description="Right handed beta helix" evidence="1">
    <location>
        <begin position="97"/>
        <end position="227"/>
    </location>
</feature>
<dbReference type="InterPro" id="IPR039448">
    <property type="entry name" value="Beta_helix"/>
</dbReference>
<dbReference type="InterPro" id="IPR011050">
    <property type="entry name" value="Pectin_lyase_fold/virulence"/>
</dbReference>
<gene>
    <name evidence="2" type="ORF">IAD18_05485</name>
</gene>
<dbReference type="EMBL" id="DVMS01000154">
    <property type="protein sequence ID" value="HIU39099.1"/>
    <property type="molecule type" value="Genomic_DNA"/>
</dbReference>
<protein>
    <submittedName>
        <fullName evidence="2">Right-handed parallel beta-helix repeat-containing protein</fullName>
    </submittedName>
</protein>
<dbReference type="AlphaFoldDB" id="A0A9D1LGP4"/>
<name>A0A9D1LGP4_9BACT</name>
<comment type="caution">
    <text evidence="2">The sequence shown here is derived from an EMBL/GenBank/DDBJ whole genome shotgun (WGS) entry which is preliminary data.</text>
</comment>
<reference evidence="2" key="1">
    <citation type="submission" date="2020-10" db="EMBL/GenBank/DDBJ databases">
        <authorList>
            <person name="Gilroy R."/>
        </authorList>
    </citation>
    <scope>NUCLEOTIDE SEQUENCE</scope>
    <source>
        <strain evidence="2">17073</strain>
    </source>
</reference>
<dbReference type="Pfam" id="PF13229">
    <property type="entry name" value="Beta_helix"/>
    <property type="match status" value="1"/>
</dbReference>
<evidence type="ECO:0000313" key="3">
    <source>
        <dbReference type="Proteomes" id="UP000824076"/>
    </source>
</evidence>
<evidence type="ECO:0000259" key="1">
    <source>
        <dbReference type="Pfam" id="PF13229"/>
    </source>
</evidence>
<reference evidence="2" key="2">
    <citation type="journal article" date="2021" name="PeerJ">
        <title>Extensive microbial diversity within the chicken gut microbiome revealed by metagenomics and culture.</title>
        <authorList>
            <person name="Gilroy R."/>
            <person name="Ravi A."/>
            <person name="Getino M."/>
            <person name="Pursley I."/>
            <person name="Horton D.L."/>
            <person name="Alikhan N.F."/>
            <person name="Baker D."/>
            <person name="Gharbi K."/>
            <person name="Hall N."/>
            <person name="Watson M."/>
            <person name="Adriaenssens E.M."/>
            <person name="Foster-Nyarko E."/>
            <person name="Jarju S."/>
            <person name="Secka A."/>
            <person name="Antonio M."/>
            <person name="Oren A."/>
            <person name="Chaudhuri R.R."/>
            <person name="La Ragione R."/>
            <person name="Hildebrand F."/>
            <person name="Pallen M.J."/>
        </authorList>
    </citation>
    <scope>NUCLEOTIDE SEQUENCE</scope>
    <source>
        <strain evidence="2">17073</strain>
    </source>
</reference>
<sequence>VGATHTPIEFIVDGNLYCRGTEANPILLSVDESERTEANAMAGLWGGIVATETCEEVLFDHAIIEYTGGLVMQDSPSAVRGIYTPGDDLGPQFTSVNVDGRYVIVNSTLRYGASDAVYLMGGSAIIKDNIFAGNGADGGEAVNVKAGCKVDVSGNIMYSPNTNGLKLSSSGQNDEGGRAQAEVRAYNNTIINAGWRRDGTKGGGIYVEKNALVSVFNNLIVNCKFKAMTPSWEMPNDPEEGMASASVIDYNFYVSGSAESTLDQDIENGTTTSYLGYTLPNDKISPSIDLHSIVSASAGDDATDPLFVNFPYDTNPLTSFVYDDAWDFHVQAGSPVLSGAYAGSDSNMQPFFLGGLSVGGTTYVSSAPQAHFGAFGE</sequence>
<dbReference type="SUPFAM" id="SSF51126">
    <property type="entry name" value="Pectin lyase-like"/>
    <property type="match status" value="1"/>
</dbReference>
<feature type="non-terminal residue" evidence="2">
    <location>
        <position position="1"/>
    </location>
</feature>
<proteinExistence type="predicted"/>
<dbReference type="Proteomes" id="UP000824076">
    <property type="component" value="Unassembled WGS sequence"/>
</dbReference>
<organism evidence="2 3">
    <name type="scientific">Candidatus Limisoma intestinavium</name>
    <dbReference type="NCBI Taxonomy" id="2840856"/>
    <lineage>
        <taxon>Bacteria</taxon>
        <taxon>Pseudomonadati</taxon>
        <taxon>Bacteroidota</taxon>
        <taxon>Bacteroidia</taxon>
        <taxon>Bacteroidales</taxon>
        <taxon>Candidatus Limisoma</taxon>
    </lineage>
</organism>